<dbReference type="NCBIfam" id="TIGR00377">
    <property type="entry name" value="ant_ant_sig"/>
    <property type="match status" value="1"/>
</dbReference>
<dbReference type="InterPro" id="IPR036513">
    <property type="entry name" value="STAS_dom_sf"/>
</dbReference>
<proteinExistence type="inferred from homology"/>
<accession>A0A1G6RE26</accession>
<comment type="similarity">
    <text evidence="1 2">Belongs to the anti-sigma-factor antagonist family.</text>
</comment>
<dbReference type="PROSITE" id="PS50801">
    <property type="entry name" value="STAS"/>
    <property type="match status" value="1"/>
</dbReference>
<reference evidence="3 4" key="1">
    <citation type="submission" date="2016-10" db="EMBL/GenBank/DDBJ databases">
        <authorList>
            <person name="de Groot N.N."/>
        </authorList>
    </citation>
    <scope>NUCLEOTIDE SEQUENCE [LARGE SCALE GENOMIC DNA]</scope>
    <source>
        <strain evidence="3 4">CGMCC 4.6858</strain>
    </source>
</reference>
<dbReference type="AlphaFoldDB" id="A0A1G6RE26"/>
<dbReference type="GO" id="GO:0043856">
    <property type="term" value="F:anti-sigma factor antagonist activity"/>
    <property type="evidence" value="ECO:0007669"/>
    <property type="project" value="InterPro"/>
</dbReference>
<evidence type="ECO:0000256" key="1">
    <source>
        <dbReference type="ARBA" id="ARBA00009013"/>
    </source>
</evidence>
<sequence length="111" mass="12047">MIEIDVFRRPDGVAVVVPQGRLNMVAARQMKDLLAILLEEGSSRIVVDLDRTTFLDSSGLGALIGGLKGARQAGGDLRIARPTPEVLTVFQLTNMDKVLRPRDDVESAFDA</sequence>
<name>A0A1G6RE26_9ACTN</name>
<protein>
    <recommendedName>
        <fullName evidence="2">Anti-sigma factor antagonist</fullName>
    </recommendedName>
</protein>
<dbReference type="Gene3D" id="3.30.750.24">
    <property type="entry name" value="STAS domain"/>
    <property type="match status" value="1"/>
</dbReference>
<organism evidence="3 4">
    <name type="scientific">Nocardioides lianchengensis</name>
    <dbReference type="NCBI Taxonomy" id="1045774"/>
    <lineage>
        <taxon>Bacteria</taxon>
        <taxon>Bacillati</taxon>
        <taxon>Actinomycetota</taxon>
        <taxon>Actinomycetes</taxon>
        <taxon>Propionibacteriales</taxon>
        <taxon>Nocardioidaceae</taxon>
        <taxon>Nocardioides</taxon>
    </lineage>
</organism>
<dbReference type="CDD" id="cd07043">
    <property type="entry name" value="STAS_anti-anti-sigma_factors"/>
    <property type="match status" value="1"/>
</dbReference>
<gene>
    <name evidence="3" type="ORF">SAMN05421872_105253</name>
</gene>
<dbReference type="PANTHER" id="PTHR33495:SF2">
    <property type="entry name" value="ANTI-SIGMA FACTOR ANTAGONIST TM_1081-RELATED"/>
    <property type="match status" value="1"/>
</dbReference>
<dbReference type="InterPro" id="IPR003658">
    <property type="entry name" value="Anti-sigma_ant"/>
</dbReference>
<dbReference type="OrthoDB" id="9793697at2"/>
<dbReference type="Pfam" id="PF01740">
    <property type="entry name" value="STAS"/>
    <property type="match status" value="1"/>
</dbReference>
<dbReference type="RefSeq" id="WP_090855248.1">
    <property type="nucleotide sequence ID" value="NZ_FMZM01000005.1"/>
</dbReference>
<evidence type="ECO:0000313" key="3">
    <source>
        <dbReference type="EMBL" id="SDD02900.1"/>
    </source>
</evidence>
<dbReference type="EMBL" id="FMZM01000005">
    <property type="protein sequence ID" value="SDD02900.1"/>
    <property type="molecule type" value="Genomic_DNA"/>
</dbReference>
<evidence type="ECO:0000313" key="4">
    <source>
        <dbReference type="Proteomes" id="UP000199034"/>
    </source>
</evidence>
<keyword evidence="4" id="KW-1185">Reference proteome</keyword>
<dbReference type="STRING" id="1045774.SAMN05421872_105253"/>
<evidence type="ECO:0000256" key="2">
    <source>
        <dbReference type="RuleBase" id="RU003749"/>
    </source>
</evidence>
<dbReference type="Proteomes" id="UP000199034">
    <property type="component" value="Unassembled WGS sequence"/>
</dbReference>
<dbReference type="InterPro" id="IPR002645">
    <property type="entry name" value="STAS_dom"/>
</dbReference>
<dbReference type="SUPFAM" id="SSF52091">
    <property type="entry name" value="SpoIIaa-like"/>
    <property type="match status" value="1"/>
</dbReference>
<dbReference type="PANTHER" id="PTHR33495">
    <property type="entry name" value="ANTI-SIGMA FACTOR ANTAGONIST TM_1081-RELATED-RELATED"/>
    <property type="match status" value="1"/>
</dbReference>